<evidence type="ECO:0000313" key="2">
    <source>
        <dbReference type="Proteomes" id="UP001558632"/>
    </source>
</evidence>
<evidence type="ECO:0000313" key="1">
    <source>
        <dbReference type="EMBL" id="KAL1228191.1"/>
    </source>
</evidence>
<reference evidence="1 2" key="1">
    <citation type="submission" date="2024-07" db="EMBL/GenBank/DDBJ databases">
        <title>Enhanced genomic and transcriptomic resources for Trichinella pseudospiralis and T. spiralis underpin the discovery of pronounced molecular differences between stages and species.</title>
        <authorList>
            <person name="Pasi K.K."/>
            <person name="La Rosa G."/>
            <person name="Gomez-Morales M.A."/>
            <person name="Tosini F."/>
            <person name="Sumanam S."/>
            <person name="Young N.D."/>
            <person name="Chang B.C."/>
            <person name="Robin G.B."/>
        </authorList>
    </citation>
    <scope>NUCLEOTIDE SEQUENCE [LARGE SCALE GENOMIC DNA]</scope>
    <source>
        <strain evidence="1">ISS534</strain>
    </source>
</reference>
<comment type="caution">
    <text evidence="1">The sequence shown here is derived from an EMBL/GenBank/DDBJ whole genome shotgun (WGS) entry which is preliminary data.</text>
</comment>
<name>A0ABR3K5T3_TRISP</name>
<sequence>MVCNRLAAAMFSSRPEIDERKATLAVHLEEIFSHLEELQICRWFSHSRIAKGVVSDNGMAIFKPTGAP</sequence>
<keyword evidence="2" id="KW-1185">Reference proteome</keyword>
<dbReference type="Proteomes" id="UP001558632">
    <property type="component" value="Unassembled WGS sequence"/>
</dbReference>
<proteinExistence type="predicted"/>
<gene>
    <name evidence="1" type="ORF">TSPI_09885</name>
</gene>
<accession>A0ABR3K5T3</accession>
<dbReference type="EMBL" id="JBEUSY010000517">
    <property type="protein sequence ID" value="KAL1228191.1"/>
    <property type="molecule type" value="Genomic_DNA"/>
</dbReference>
<organism evidence="1 2">
    <name type="scientific">Trichinella spiralis</name>
    <name type="common">Trichina worm</name>
    <dbReference type="NCBI Taxonomy" id="6334"/>
    <lineage>
        <taxon>Eukaryota</taxon>
        <taxon>Metazoa</taxon>
        <taxon>Ecdysozoa</taxon>
        <taxon>Nematoda</taxon>
        <taxon>Enoplea</taxon>
        <taxon>Dorylaimia</taxon>
        <taxon>Trichinellida</taxon>
        <taxon>Trichinellidae</taxon>
        <taxon>Trichinella</taxon>
    </lineage>
</organism>
<protein>
    <submittedName>
        <fullName evidence="1">MIOREX complex component</fullName>
    </submittedName>
</protein>